<dbReference type="RefSeq" id="WP_284031527.1">
    <property type="nucleotide sequence ID" value="NZ_CP126154.1"/>
</dbReference>
<evidence type="ECO:0000256" key="4">
    <source>
        <dbReference type="ARBA" id="ARBA00022801"/>
    </source>
</evidence>
<dbReference type="PROSITE" id="PS00629">
    <property type="entry name" value="IMP_1"/>
    <property type="match status" value="1"/>
</dbReference>
<keyword evidence="10" id="KW-1185">Reference proteome</keyword>
<dbReference type="AlphaFoldDB" id="A0ABD5WA19"/>
<comment type="caution">
    <text evidence="9">The sequence shown here is derived from an EMBL/GenBank/DDBJ whole genome shotgun (WGS) entry which is preliminary data.</text>
</comment>
<protein>
    <recommendedName>
        <fullName evidence="2">fructose-bisphosphatase</fullName>
        <ecNumber evidence="2">3.1.3.11</ecNumber>
    </recommendedName>
</protein>
<keyword evidence="4" id="KW-0378">Hydrolase</keyword>
<organism evidence="9 10">
    <name type="scientific">Halobaculum lipolyticum</name>
    <dbReference type="NCBI Taxonomy" id="3032001"/>
    <lineage>
        <taxon>Archaea</taxon>
        <taxon>Methanobacteriati</taxon>
        <taxon>Methanobacteriota</taxon>
        <taxon>Stenosarchaea group</taxon>
        <taxon>Halobacteria</taxon>
        <taxon>Halobacteriales</taxon>
        <taxon>Haloferacaceae</taxon>
        <taxon>Halobaculum</taxon>
    </lineage>
</organism>
<sequence length="273" mass="28691">MTKEGDDAGADRAAVAEAAARAGAAVAGDRFRRGIDVERKGGKTDVVTEADRDSQRRVIERVRETFPDDAVVGEEEDVRKTVPDDGAAWVVDPIDGTNNYVRDIRAFATAVAAVVDGEPVASAIALPAMDDVYVADGDTVRRNGDPVAVSDREDPETAAATPTVWWDFDARDEYAAACTAIVARFGDLRRFGSAQVTLAMVAAGALDATITNVACNPWDTVAGVHMVRTAGGTATDLDGEPWRHDSTGLVVSNGPLHDEALAAARAIRAEADG</sequence>
<evidence type="ECO:0000256" key="5">
    <source>
        <dbReference type="ARBA" id="ARBA00022842"/>
    </source>
</evidence>
<dbReference type="GeneID" id="81126433"/>
<comment type="catalytic activity">
    <reaction evidence="1">
        <text>beta-D-fructose 1,6-bisphosphate + H2O = beta-D-fructose 6-phosphate + phosphate</text>
        <dbReference type="Rhea" id="RHEA:11064"/>
        <dbReference type="ChEBI" id="CHEBI:15377"/>
        <dbReference type="ChEBI" id="CHEBI:32966"/>
        <dbReference type="ChEBI" id="CHEBI:43474"/>
        <dbReference type="ChEBI" id="CHEBI:57634"/>
        <dbReference type="EC" id="3.1.3.11"/>
    </reaction>
</comment>
<feature type="binding site" evidence="8">
    <location>
        <position position="94"/>
    </location>
    <ligand>
        <name>Mg(2+)</name>
        <dbReference type="ChEBI" id="CHEBI:18420"/>
        <label>1</label>
        <note>catalytic</note>
    </ligand>
</feature>
<evidence type="ECO:0000256" key="6">
    <source>
        <dbReference type="ARBA" id="ARBA00023277"/>
    </source>
</evidence>
<proteinExistence type="inferred from homology"/>
<dbReference type="PANTHER" id="PTHR20854">
    <property type="entry name" value="INOSITOL MONOPHOSPHATASE"/>
    <property type="match status" value="1"/>
</dbReference>
<feature type="binding site" evidence="8">
    <location>
        <position position="95"/>
    </location>
    <ligand>
        <name>Mg(2+)</name>
        <dbReference type="ChEBI" id="CHEBI:18420"/>
        <label>1</label>
        <note>catalytic</note>
    </ligand>
</feature>
<dbReference type="PRINTS" id="PR00377">
    <property type="entry name" value="IMPHPHTASES"/>
</dbReference>
<keyword evidence="3 8" id="KW-0479">Metal-binding</keyword>
<dbReference type="InterPro" id="IPR020583">
    <property type="entry name" value="Inositol_monoP_metal-BS"/>
</dbReference>
<feature type="binding site" evidence="8">
    <location>
        <position position="219"/>
    </location>
    <ligand>
        <name>Mg(2+)</name>
        <dbReference type="ChEBI" id="CHEBI:18420"/>
        <label>1</label>
        <note>catalytic</note>
    </ligand>
</feature>
<evidence type="ECO:0000313" key="10">
    <source>
        <dbReference type="Proteomes" id="UP001596461"/>
    </source>
</evidence>
<dbReference type="EMBL" id="JBHTAH010000001">
    <property type="protein sequence ID" value="MFC7068350.1"/>
    <property type="molecule type" value="Genomic_DNA"/>
</dbReference>
<dbReference type="GO" id="GO:0042132">
    <property type="term" value="F:fructose 1,6-bisphosphate 1-phosphatase activity"/>
    <property type="evidence" value="ECO:0007669"/>
    <property type="project" value="UniProtKB-EC"/>
</dbReference>
<dbReference type="Gene3D" id="3.40.190.80">
    <property type="match status" value="1"/>
</dbReference>
<feature type="binding site" evidence="8">
    <location>
        <position position="92"/>
    </location>
    <ligand>
        <name>Mg(2+)</name>
        <dbReference type="ChEBI" id="CHEBI:18420"/>
        <label>1</label>
        <note>catalytic</note>
    </ligand>
</feature>
<comment type="similarity">
    <text evidence="7">Belongs to the inositol monophosphatase superfamily. FBPase class 4 family.</text>
</comment>
<dbReference type="EC" id="3.1.3.11" evidence="2"/>
<evidence type="ECO:0000256" key="8">
    <source>
        <dbReference type="PIRSR" id="PIRSR600760-2"/>
    </source>
</evidence>
<feature type="binding site" evidence="8">
    <location>
        <position position="74"/>
    </location>
    <ligand>
        <name>Mg(2+)</name>
        <dbReference type="ChEBI" id="CHEBI:18420"/>
        <label>1</label>
        <note>catalytic</note>
    </ligand>
</feature>
<evidence type="ECO:0000256" key="7">
    <source>
        <dbReference type="ARBA" id="ARBA00038103"/>
    </source>
</evidence>
<gene>
    <name evidence="9" type="ORF">ACFQL9_01750</name>
</gene>
<evidence type="ECO:0000256" key="3">
    <source>
        <dbReference type="ARBA" id="ARBA00022723"/>
    </source>
</evidence>
<dbReference type="InterPro" id="IPR000760">
    <property type="entry name" value="Inositol_monophosphatase-like"/>
</dbReference>
<name>A0ABD5WA19_9EURY</name>
<dbReference type="Proteomes" id="UP001596461">
    <property type="component" value="Unassembled WGS sequence"/>
</dbReference>
<dbReference type="GO" id="GO:0046872">
    <property type="term" value="F:metal ion binding"/>
    <property type="evidence" value="ECO:0007669"/>
    <property type="project" value="UniProtKB-KW"/>
</dbReference>
<keyword evidence="6" id="KW-0119">Carbohydrate metabolism</keyword>
<keyword evidence="5 8" id="KW-0460">Magnesium</keyword>
<dbReference type="Pfam" id="PF00459">
    <property type="entry name" value="Inositol_P"/>
    <property type="match status" value="1"/>
</dbReference>
<evidence type="ECO:0000313" key="9">
    <source>
        <dbReference type="EMBL" id="MFC7068350.1"/>
    </source>
</evidence>
<accession>A0ABD5WA19</accession>
<dbReference type="SUPFAM" id="SSF56655">
    <property type="entry name" value="Carbohydrate phosphatase"/>
    <property type="match status" value="1"/>
</dbReference>
<dbReference type="PANTHER" id="PTHR20854:SF4">
    <property type="entry name" value="INOSITOL-1-MONOPHOSPHATASE-RELATED"/>
    <property type="match status" value="1"/>
</dbReference>
<evidence type="ECO:0000256" key="2">
    <source>
        <dbReference type="ARBA" id="ARBA00013093"/>
    </source>
</evidence>
<dbReference type="CDD" id="cd01637">
    <property type="entry name" value="IMPase_like"/>
    <property type="match status" value="1"/>
</dbReference>
<comment type="cofactor">
    <cofactor evidence="8">
        <name>Mg(2+)</name>
        <dbReference type="ChEBI" id="CHEBI:18420"/>
    </cofactor>
</comment>
<reference evidence="9 10" key="1">
    <citation type="journal article" date="2019" name="Int. J. Syst. Evol. Microbiol.">
        <title>The Global Catalogue of Microorganisms (GCM) 10K type strain sequencing project: providing services to taxonomists for standard genome sequencing and annotation.</title>
        <authorList>
            <consortium name="The Broad Institute Genomics Platform"/>
            <consortium name="The Broad Institute Genome Sequencing Center for Infectious Disease"/>
            <person name="Wu L."/>
            <person name="Ma J."/>
        </authorList>
    </citation>
    <scope>NUCLEOTIDE SEQUENCE [LARGE SCALE GENOMIC DNA]</scope>
    <source>
        <strain evidence="9 10">DT31</strain>
    </source>
</reference>
<evidence type="ECO:0000256" key="1">
    <source>
        <dbReference type="ARBA" id="ARBA00001273"/>
    </source>
</evidence>
<dbReference type="Gene3D" id="3.30.540.10">
    <property type="entry name" value="Fructose-1,6-Bisphosphatase, subunit A, domain 1"/>
    <property type="match status" value="1"/>
</dbReference>